<gene>
    <name evidence="1" type="ORF">PC9H_001294</name>
</gene>
<sequence>MLATILSELSCLDELNCPSIISDTLSSVLPRLPITKLYLKLDTYSPPDPLPVLEAVAGTLRSLTLQDLKFSNQLTLDRFTTKIGSAPICMTALEDLAVVSCVIPLASKLIRLPKLKTLYCEGEGVTLDDGVPSSLKTLVVPAGAKSVGKSYSQYLLTRRRN</sequence>
<dbReference type="Proteomes" id="UP000623687">
    <property type="component" value="Unassembled WGS sequence"/>
</dbReference>
<comment type="caution">
    <text evidence="1">The sequence shown here is derived from an EMBL/GenBank/DDBJ whole genome shotgun (WGS) entry which is preliminary data.</text>
</comment>
<dbReference type="AlphaFoldDB" id="A0A8H7DXM5"/>
<dbReference type="OrthoDB" id="2520703at2759"/>
<organism evidence="1 2">
    <name type="scientific">Pleurotus ostreatus</name>
    <name type="common">Oyster mushroom</name>
    <name type="synonym">White-rot fungus</name>
    <dbReference type="NCBI Taxonomy" id="5322"/>
    <lineage>
        <taxon>Eukaryota</taxon>
        <taxon>Fungi</taxon>
        <taxon>Dikarya</taxon>
        <taxon>Basidiomycota</taxon>
        <taxon>Agaricomycotina</taxon>
        <taxon>Agaricomycetes</taxon>
        <taxon>Agaricomycetidae</taxon>
        <taxon>Agaricales</taxon>
        <taxon>Pleurotineae</taxon>
        <taxon>Pleurotaceae</taxon>
        <taxon>Pleurotus</taxon>
    </lineage>
</organism>
<reference evidence="1" key="1">
    <citation type="submission" date="2019-07" db="EMBL/GenBank/DDBJ databases">
        <authorList>
            <person name="Palmer J.M."/>
        </authorList>
    </citation>
    <scope>NUCLEOTIDE SEQUENCE</scope>
    <source>
        <strain evidence="1">PC9</strain>
    </source>
</reference>
<accession>A0A8H7DXM5</accession>
<evidence type="ECO:0000313" key="2">
    <source>
        <dbReference type="Proteomes" id="UP000623687"/>
    </source>
</evidence>
<proteinExistence type="predicted"/>
<evidence type="ECO:0000313" key="1">
    <source>
        <dbReference type="EMBL" id="KAF7440945.1"/>
    </source>
</evidence>
<keyword evidence="2" id="KW-1185">Reference proteome</keyword>
<dbReference type="RefSeq" id="XP_036636789.1">
    <property type="nucleotide sequence ID" value="XM_036770944.1"/>
</dbReference>
<name>A0A8H7DXM5_PLEOS</name>
<protein>
    <submittedName>
        <fullName evidence="1">Uncharacterized protein</fullName>
    </submittedName>
</protein>
<dbReference type="GeneID" id="59371135"/>
<dbReference type="VEuPathDB" id="FungiDB:PC9H_001294"/>
<dbReference type="EMBL" id="JACETU010000001">
    <property type="protein sequence ID" value="KAF7440945.1"/>
    <property type="molecule type" value="Genomic_DNA"/>
</dbReference>